<name>A0A2N9HCE4_FAGSY</name>
<organism evidence="3">
    <name type="scientific">Fagus sylvatica</name>
    <name type="common">Beechnut</name>
    <dbReference type="NCBI Taxonomy" id="28930"/>
    <lineage>
        <taxon>Eukaryota</taxon>
        <taxon>Viridiplantae</taxon>
        <taxon>Streptophyta</taxon>
        <taxon>Embryophyta</taxon>
        <taxon>Tracheophyta</taxon>
        <taxon>Spermatophyta</taxon>
        <taxon>Magnoliopsida</taxon>
        <taxon>eudicotyledons</taxon>
        <taxon>Gunneridae</taxon>
        <taxon>Pentapetalae</taxon>
        <taxon>rosids</taxon>
        <taxon>fabids</taxon>
        <taxon>Fagales</taxon>
        <taxon>Fagaceae</taxon>
        <taxon>Fagus</taxon>
    </lineage>
</organism>
<evidence type="ECO:0000313" key="3">
    <source>
        <dbReference type="EMBL" id="SPD09301.1"/>
    </source>
</evidence>
<dbReference type="InterPro" id="IPR000719">
    <property type="entry name" value="Prot_kinase_dom"/>
</dbReference>
<protein>
    <recommendedName>
        <fullName evidence="2">Protein kinase domain-containing protein</fullName>
    </recommendedName>
</protein>
<proteinExistence type="predicted"/>
<dbReference type="PANTHER" id="PTHR24359:SF1">
    <property type="entry name" value="INHIBITOR OF NUCLEAR FACTOR KAPPA-B KINASE EPSILON SUBUNIT HOMOLOG 1-RELATED"/>
    <property type="match status" value="1"/>
</dbReference>
<evidence type="ECO:0000259" key="2">
    <source>
        <dbReference type="SMART" id="SM00220"/>
    </source>
</evidence>
<dbReference type="SUPFAM" id="SSF56112">
    <property type="entry name" value="Protein kinase-like (PK-like)"/>
    <property type="match status" value="1"/>
</dbReference>
<dbReference type="InterPro" id="IPR055164">
    <property type="entry name" value="EDR1/CTR1/ARMC3-like_pept-like"/>
</dbReference>
<dbReference type="GO" id="GO:0004674">
    <property type="term" value="F:protein serine/threonine kinase activity"/>
    <property type="evidence" value="ECO:0007669"/>
    <property type="project" value="TreeGrafter"/>
</dbReference>
<feature type="domain" description="Protein kinase" evidence="2">
    <location>
        <begin position="404"/>
        <end position="659"/>
    </location>
</feature>
<reference evidence="3" key="1">
    <citation type="submission" date="2018-02" db="EMBL/GenBank/DDBJ databases">
        <authorList>
            <person name="Cohen D.B."/>
            <person name="Kent A.D."/>
        </authorList>
    </citation>
    <scope>NUCLEOTIDE SEQUENCE</scope>
</reference>
<dbReference type="Gene3D" id="1.10.510.10">
    <property type="entry name" value="Transferase(Phosphotransferase) domain 1"/>
    <property type="match status" value="1"/>
</dbReference>
<dbReference type="SMART" id="SM00220">
    <property type="entry name" value="S_TKc"/>
    <property type="match status" value="1"/>
</dbReference>
<dbReference type="GO" id="GO:0005524">
    <property type="term" value="F:ATP binding"/>
    <property type="evidence" value="ECO:0007669"/>
    <property type="project" value="InterPro"/>
</dbReference>
<dbReference type="PANTHER" id="PTHR24359">
    <property type="entry name" value="SERINE/THREONINE-PROTEIN KINASE SBK1"/>
    <property type="match status" value="1"/>
</dbReference>
<dbReference type="Pfam" id="PF14381">
    <property type="entry name" value="EDR1_CTR1_ARMC3_pept"/>
    <property type="match status" value="1"/>
</dbReference>
<dbReference type="EMBL" id="OIVN01003177">
    <property type="protein sequence ID" value="SPD09301.1"/>
    <property type="molecule type" value="Genomic_DNA"/>
</dbReference>
<dbReference type="InterPro" id="IPR011009">
    <property type="entry name" value="Kinase-like_dom_sf"/>
</dbReference>
<feature type="region of interest" description="Disordered" evidence="1">
    <location>
        <begin position="77"/>
        <end position="127"/>
    </location>
</feature>
<gene>
    <name evidence="3" type="ORF">FSB_LOCUS37183</name>
</gene>
<accession>A0A2N9HCE4</accession>
<evidence type="ECO:0000256" key="1">
    <source>
        <dbReference type="SAM" id="MobiDB-lite"/>
    </source>
</evidence>
<dbReference type="AlphaFoldDB" id="A0A2N9HCE4"/>
<sequence length="669" mass="73640">MKADENIKSGNLHVPATETCVEGASDIVVVDDDDDDKQIVSGEAGSENLLSGAEDNEIDSIKGFCVEKCSSVSLDSATKRKGGENECCEPDISLDSTQNGAGEGDEGSSAETLKSISKSKRHCDRDLDNPNHASLVNRLKIAQFCPTRRDRPFMSLSDYEQSLHLDSREVILVDRKRDEELDAITLSAQALVFHLKHLNGLSRNRDGDAVDVLQIASLLALFVSDHFGGSDRGAIVERTRKAVSGSNYQNPFVCTCSTGNSESIGTTNKAAVDTVEDIIFSDLCNKSISSIKVRRNSIIVPIGALQFGVCRHRALLMKYLCDRMEPPVPCELVRGYLDFLPHAWNVVPIKRGDTWVRMVVDACRPHDIREETDSEYFCRYLPLRRTQVPLSSESRLGADCSFPSLSCDEIEKTASSSLIRCKFGPVEAVAKVRTLEVCGASVDELSNFEYSCLGEVRILGALRHSCIVEMYGHQISSKWVSSVEGSPECRILKSAIFLEYIEGGSLKGYVEKLSKAGEKHVPVELALKTADGMPIVKLCDFDRAVPLRSFLHTCCLAHNGVPPPDVCVGTPRWMAPEFLQAMHKRNRYGLIGKRPQLTDELEALGSLSEPAMAQSDAELVESEAEVETLSFLVDLFRRCTEEDPKNRPTADDLYDMLVARTSNVASSRC</sequence>